<protein>
    <submittedName>
        <fullName evidence="1">Uncharacterized protein</fullName>
    </submittedName>
</protein>
<sequence>MGRKAFCILNIATRQHALSFLTLLRLKVSPKAYELVLNKRIYSEYRQKFEKSGIGDDHIKGRTNCSEQMMAVCQLVAAKKCVRLDNALSREFYQVIAAMEAGAEPEDLLLLFSREGKAAVIELCYLFSHNQSDILDAVIRFSRIILADELLAAIIVSYCFATKLLCRPVGADLQVVDALIHFSKRYTDLSLVTKELNNYFAYYLNYGYGFDLLVRKADAISRYHWFDGFNKSVVFDVIFGTRFEQLEFASECKKREFTLRFLLADMDLLNDNINYLEGEPSVQWRDGERGFHFVYTALNLPFIKITDEVPPSFVPYLIRGRVAPRPSIAT</sequence>
<evidence type="ECO:0000313" key="1">
    <source>
        <dbReference type="EMBL" id="MEH8019547.1"/>
    </source>
</evidence>
<organism evidence="1 2">
    <name type="scientific">Rheinheimera muenzenbergensis</name>
    <dbReference type="NCBI Taxonomy" id="1193628"/>
    <lineage>
        <taxon>Bacteria</taxon>
        <taxon>Pseudomonadati</taxon>
        <taxon>Pseudomonadota</taxon>
        <taxon>Gammaproteobacteria</taxon>
        <taxon>Chromatiales</taxon>
        <taxon>Chromatiaceae</taxon>
        <taxon>Rheinheimera</taxon>
    </lineage>
</organism>
<reference evidence="1 2" key="1">
    <citation type="journal article" date="2023" name="Ecotoxicol. Environ. Saf.">
        <title>Mercury remediation potential of mercury-resistant strain Rheinheimera metallidurans sp. nov. isolated from a municipal waste dumping site.</title>
        <authorList>
            <person name="Yadav V."/>
            <person name="Manjhi A."/>
            <person name="Vadakedath N."/>
        </authorList>
    </citation>
    <scope>NUCLEOTIDE SEQUENCE [LARGE SCALE GENOMIC DNA]</scope>
    <source>
        <strain evidence="1 2">E-49</strain>
    </source>
</reference>
<evidence type="ECO:0000313" key="2">
    <source>
        <dbReference type="Proteomes" id="UP001375382"/>
    </source>
</evidence>
<dbReference type="RefSeq" id="WP_335737923.1">
    <property type="nucleotide sequence ID" value="NZ_JALAAR010000032.1"/>
</dbReference>
<gene>
    <name evidence="1" type="ORF">MN202_20115</name>
</gene>
<dbReference type="Proteomes" id="UP001375382">
    <property type="component" value="Unassembled WGS sequence"/>
</dbReference>
<keyword evidence="2" id="KW-1185">Reference proteome</keyword>
<accession>A0ABU8CCH0</accession>
<comment type="caution">
    <text evidence="1">The sequence shown here is derived from an EMBL/GenBank/DDBJ whole genome shotgun (WGS) entry which is preliminary data.</text>
</comment>
<name>A0ABU8CCH0_9GAMM</name>
<proteinExistence type="predicted"/>
<dbReference type="EMBL" id="JALAAR010000032">
    <property type="protein sequence ID" value="MEH8019547.1"/>
    <property type="molecule type" value="Genomic_DNA"/>
</dbReference>